<comment type="caution">
    <text evidence="10">The sequence shown here is derived from an EMBL/GenBank/DDBJ whole genome shotgun (WGS) entry which is preliminary data.</text>
</comment>
<dbReference type="InterPro" id="IPR001494">
    <property type="entry name" value="Importin-beta_N"/>
</dbReference>
<organism evidence="10 11">
    <name type="scientific">Olpidium bornovanus</name>
    <dbReference type="NCBI Taxonomy" id="278681"/>
    <lineage>
        <taxon>Eukaryota</taxon>
        <taxon>Fungi</taxon>
        <taxon>Fungi incertae sedis</taxon>
        <taxon>Olpidiomycota</taxon>
        <taxon>Olpidiomycotina</taxon>
        <taxon>Olpidiomycetes</taxon>
        <taxon>Olpidiales</taxon>
        <taxon>Olpidiaceae</taxon>
        <taxon>Olpidium</taxon>
    </lineage>
</organism>
<keyword evidence="11" id="KW-1185">Reference proteome</keyword>
<evidence type="ECO:0000256" key="2">
    <source>
        <dbReference type="ARBA" id="ARBA00004496"/>
    </source>
</evidence>
<feature type="repeat" description="HEAT" evidence="8">
    <location>
        <begin position="170"/>
        <end position="208"/>
    </location>
</feature>
<dbReference type="SUPFAM" id="SSF48371">
    <property type="entry name" value="ARM repeat"/>
    <property type="match status" value="1"/>
</dbReference>
<dbReference type="InterPro" id="IPR021133">
    <property type="entry name" value="HEAT_type_2"/>
</dbReference>
<reference evidence="10 11" key="1">
    <citation type="journal article" name="Sci. Rep.">
        <title>Genome-scale phylogenetic analyses confirm Olpidium as the closest living zoosporic fungus to the non-flagellated, terrestrial fungi.</title>
        <authorList>
            <person name="Chang Y."/>
            <person name="Rochon D."/>
            <person name="Sekimoto S."/>
            <person name="Wang Y."/>
            <person name="Chovatia M."/>
            <person name="Sandor L."/>
            <person name="Salamov A."/>
            <person name="Grigoriev I.V."/>
            <person name="Stajich J.E."/>
            <person name="Spatafora J.W."/>
        </authorList>
    </citation>
    <scope>NUCLEOTIDE SEQUENCE [LARGE SCALE GENOMIC DNA]</scope>
    <source>
        <strain evidence="10">S191</strain>
    </source>
</reference>
<gene>
    <name evidence="10" type="ORF">BJ554DRAFT_714</name>
</gene>
<protein>
    <submittedName>
        <fullName evidence="10">Armadillo-type protein</fullName>
    </submittedName>
</protein>
<dbReference type="GO" id="GO:0031267">
    <property type="term" value="F:small GTPase binding"/>
    <property type="evidence" value="ECO:0007669"/>
    <property type="project" value="InterPro"/>
</dbReference>
<evidence type="ECO:0000256" key="1">
    <source>
        <dbReference type="ARBA" id="ARBA00004123"/>
    </source>
</evidence>
<dbReference type="Proteomes" id="UP000673691">
    <property type="component" value="Unassembled WGS sequence"/>
</dbReference>
<evidence type="ECO:0000256" key="5">
    <source>
        <dbReference type="ARBA" id="ARBA00022737"/>
    </source>
</evidence>
<keyword evidence="6" id="KW-0653">Protein transport</keyword>
<dbReference type="InterPro" id="IPR011989">
    <property type="entry name" value="ARM-like"/>
</dbReference>
<evidence type="ECO:0000256" key="4">
    <source>
        <dbReference type="ARBA" id="ARBA00022490"/>
    </source>
</evidence>
<evidence type="ECO:0000256" key="6">
    <source>
        <dbReference type="ARBA" id="ARBA00022927"/>
    </source>
</evidence>
<dbReference type="GO" id="GO:0006606">
    <property type="term" value="P:protein import into nucleus"/>
    <property type="evidence" value="ECO:0007669"/>
    <property type="project" value="InterPro"/>
</dbReference>
<dbReference type="Gene3D" id="1.25.10.10">
    <property type="entry name" value="Leucine-rich Repeat Variant"/>
    <property type="match status" value="1"/>
</dbReference>
<feature type="domain" description="Importin N-terminal" evidence="9">
    <location>
        <begin position="32"/>
        <end position="99"/>
    </location>
</feature>
<keyword evidence="5" id="KW-0677">Repeat</keyword>
<dbReference type="GO" id="GO:0005737">
    <property type="term" value="C:cytoplasm"/>
    <property type="evidence" value="ECO:0007669"/>
    <property type="project" value="UniProtKB-SubCell"/>
</dbReference>
<dbReference type="InterPro" id="IPR016024">
    <property type="entry name" value="ARM-type_fold"/>
</dbReference>
<keyword evidence="3" id="KW-0813">Transport</keyword>
<evidence type="ECO:0000256" key="8">
    <source>
        <dbReference type="PROSITE-ProRule" id="PRU00103"/>
    </source>
</evidence>
<keyword evidence="7" id="KW-0539">Nucleus</keyword>
<comment type="subcellular location">
    <subcellularLocation>
        <location evidence="2">Cytoplasm</location>
    </subcellularLocation>
    <subcellularLocation>
        <location evidence="1">Nucleus</location>
    </subcellularLocation>
</comment>
<dbReference type="InterPro" id="IPR040122">
    <property type="entry name" value="Importin_beta"/>
</dbReference>
<accession>A0A8H7ZT51</accession>
<name>A0A8H7ZT51_9FUNG</name>
<dbReference type="OrthoDB" id="7862313at2759"/>
<sequence length="305" mass="34588">MTTDQVQFLSHLEQLLAQLTSANPDSARIRTATTTLKAQFFCKPACVPALVELLQNSRDAQVRQLAAVELRKRVATFWSQVDEASREQIKRALLQCILQEPENLVRHSTARVISTIAKTEVPAQRWNDLVQFLHSCCQAPTAGHREVGYYVLFTLFDVVGNTFAEHAHDLLGLFARGLHDPESKEVRVTTLQALGRLSDYIEPENKRDVAAFRELVPAMVSVMQQCLNENDEESADLGFEVFDSLLQNVGFRNTFWKCGECFVGPSDMVVWPIPLRFPGGSVPFQVHRRDCRFLPVDRGEYARRR</sequence>
<dbReference type="EMBL" id="JAEFCI010007603">
    <property type="protein sequence ID" value="KAG5458969.1"/>
    <property type="molecule type" value="Genomic_DNA"/>
</dbReference>
<dbReference type="Pfam" id="PF03810">
    <property type="entry name" value="IBN_N"/>
    <property type="match status" value="1"/>
</dbReference>
<evidence type="ECO:0000313" key="10">
    <source>
        <dbReference type="EMBL" id="KAG5458969.1"/>
    </source>
</evidence>
<evidence type="ECO:0000313" key="11">
    <source>
        <dbReference type="Proteomes" id="UP000673691"/>
    </source>
</evidence>
<evidence type="ECO:0000256" key="7">
    <source>
        <dbReference type="ARBA" id="ARBA00023242"/>
    </source>
</evidence>
<evidence type="ECO:0000259" key="9">
    <source>
        <dbReference type="PROSITE" id="PS50166"/>
    </source>
</evidence>
<dbReference type="PANTHER" id="PTHR10527">
    <property type="entry name" value="IMPORTIN BETA"/>
    <property type="match status" value="1"/>
</dbReference>
<evidence type="ECO:0000256" key="3">
    <source>
        <dbReference type="ARBA" id="ARBA00022448"/>
    </source>
</evidence>
<dbReference type="InterPro" id="IPR057672">
    <property type="entry name" value="TPR_IPO4/5"/>
</dbReference>
<keyword evidence="4" id="KW-0963">Cytoplasm</keyword>
<dbReference type="SMART" id="SM00913">
    <property type="entry name" value="IBN_N"/>
    <property type="match status" value="1"/>
</dbReference>
<proteinExistence type="predicted"/>
<dbReference type="PROSITE" id="PS50077">
    <property type="entry name" value="HEAT_REPEAT"/>
    <property type="match status" value="1"/>
</dbReference>
<dbReference type="PROSITE" id="PS50166">
    <property type="entry name" value="IMPORTIN_B_NT"/>
    <property type="match status" value="1"/>
</dbReference>
<dbReference type="AlphaFoldDB" id="A0A8H7ZT51"/>
<dbReference type="Pfam" id="PF25780">
    <property type="entry name" value="TPR_IPO5"/>
    <property type="match status" value="1"/>
</dbReference>